<name>A0AAN6BMD5_ASPLE</name>
<feature type="modified residue" description="4-aspartylphosphate" evidence="6">
    <location>
        <position position="565"/>
    </location>
</feature>
<evidence type="ECO:0000256" key="5">
    <source>
        <dbReference type="ARBA" id="ARBA00022777"/>
    </source>
</evidence>
<dbReference type="EC" id="2.7.13.3" evidence="2"/>
<dbReference type="EMBL" id="JAAAPU010000091">
    <property type="protein sequence ID" value="KAF4202964.1"/>
    <property type="molecule type" value="Genomic_DNA"/>
</dbReference>
<dbReference type="CDD" id="cd17546">
    <property type="entry name" value="REC_hyHK_CKI1_RcsC-like"/>
    <property type="match status" value="1"/>
</dbReference>
<evidence type="ECO:0000256" key="4">
    <source>
        <dbReference type="ARBA" id="ARBA00022679"/>
    </source>
</evidence>
<comment type="caution">
    <text evidence="10">The sequence shown here is derived from an EMBL/GenBank/DDBJ whole genome shotgun (WGS) entry which is preliminary data.</text>
</comment>
<dbReference type="AlphaFoldDB" id="A0AAN6BMD5"/>
<dbReference type="GO" id="GO:0000155">
    <property type="term" value="F:phosphorelay sensor kinase activity"/>
    <property type="evidence" value="ECO:0007669"/>
    <property type="project" value="InterPro"/>
</dbReference>
<dbReference type="InterPro" id="IPR003594">
    <property type="entry name" value="HATPase_dom"/>
</dbReference>
<feature type="region of interest" description="Disordered" evidence="7">
    <location>
        <begin position="492"/>
        <end position="514"/>
    </location>
</feature>
<dbReference type="SUPFAM" id="SSF55785">
    <property type="entry name" value="PYP-like sensor domain (PAS domain)"/>
    <property type="match status" value="1"/>
</dbReference>
<evidence type="ECO:0000259" key="9">
    <source>
        <dbReference type="PROSITE" id="PS50110"/>
    </source>
</evidence>
<dbReference type="PANTHER" id="PTHR43047">
    <property type="entry name" value="TWO-COMPONENT HISTIDINE PROTEIN KINASE"/>
    <property type="match status" value="1"/>
</dbReference>
<comment type="catalytic activity">
    <reaction evidence="1">
        <text>ATP + protein L-histidine = ADP + protein N-phospho-L-histidine.</text>
        <dbReference type="EC" id="2.7.13.3"/>
    </reaction>
</comment>
<evidence type="ECO:0000259" key="8">
    <source>
        <dbReference type="PROSITE" id="PS50109"/>
    </source>
</evidence>
<dbReference type="Pfam" id="PF00072">
    <property type="entry name" value="Response_reg"/>
    <property type="match status" value="1"/>
</dbReference>
<dbReference type="InterPro" id="IPR011006">
    <property type="entry name" value="CheY-like_superfamily"/>
</dbReference>
<sequence>MPSHSISAQQLADMLPTGVAILNHRDEAIFTNRRFRELMTTLDPRSFDCWSQSIHPDDFDRLAEAYHDASRAQQPLRIQYRTRDEDCPWRLLTLTPMGPDERALFGLTTAGGAICTIADITQEKTAELSQRKIAEEAQQRKTQQERFIDMISHEVRNPLSAILHCTEDILEAVHRTQRGESSAEKAHATIAQAAETIGLCIAHQKKIVDDVLTFSKVDAGMLTLTPRRVQPRRQLATSLTMFRPELRKQNIEFEYKLDHSYEEQGIDWVMADLDRMSQVLINLVSNAIKFTAKSGGEMKVRVSMGASTTRPPSYPPNVVFFNSDAAALRLDKTQQAEWGDGPTAYIMVAVRDTGIGISDEAQKRLFERFNQATPRTESIYGGSGLGLNVSRRLCHLHGGEIGVSSKEGEGSTFGFFFAVRKSDSVGEPSTSTTDEQDRTCRKILSLGDEMTDANHQMTSPAIPEDPEVTYIEEINPACNSDGRKDHTAKIAEEATDAESSTTTTPERRDSQTDSQHILVVEDNIINQRILSRKLQGLGFSVTEASNGREALDAVKKDHFDCILMDQAMPVMDGNSATKAIRELEKERSGQHTPVLGVTANVRVEQQEEMLQSGMDDVIHKPYKMDELTDKIEQLVFKESEFPGVSQDPRGLLFAEAIGGDLQAYIDQHIGATVPAPRAKWCPQAAEAVNHSDLRPESDLLHDEGLDLLLCDFGGSTSGDID</sequence>
<evidence type="ECO:0000313" key="11">
    <source>
        <dbReference type="Proteomes" id="UP000649114"/>
    </source>
</evidence>
<evidence type="ECO:0000256" key="2">
    <source>
        <dbReference type="ARBA" id="ARBA00012438"/>
    </source>
</evidence>
<evidence type="ECO:0000256" key="6">
    <source>
        <dbReference type="PROSITE-ProRule" id="PRU00169"/>
    </source>
</evidence>
<feature type="domain" description="Histidine kinase" evidence="8">
    <location>
        <begin position="150"/>
        <end position="421"/>
    </location>
</feature>
<dbReference type="PROSITE" id="PS50109">
    <property type="entry name" value="HIS_KIN"/>
    <property type="match status" value="1"/>
</dbReference>
<dbReference type="SUPFAM" id="SSF55874">
    <property type="entry name" value="ATPase domain of HSP90 chaperone/DNA topoisomerase II/histidine kinase"/>
    <property type="match status" value="1"/>
</dbReference>
<dbReference type="InterPro" id="IPR005467">
    <property type="entry name" value="His_kinase_dom"/>
</dbReference>
<dbReference type="SMART" id="SM00387">
    <property type="entry name" value="HATPase_c"/>
    <property type="match status" value="1"/>
</dbReference>
<reference evidence="10" key="2">
    <citation type="submission" date="2020-04" db="EMBL/GenBank/DDBJ databases">
        <authorList>
            <person name="Santos R.A.C."/>
            <person name="Steenwyk J.L."/>
            <person name="Rivero-Menendez O."/>
            <person name="Mead M.E."/>
            <person name="Silva L.P."/>
            <person name="Bastos R.W."/>
            <person name="Alastruey-Izquierdo A."/>
            <person name="Goldman G.H."/>
            <person name="Rokas A."/>
        </authorList>
    </citation>
    <scope>NUCLEOTIDE SEQUENCE</scope>
    <source>
        <strain evidence="10">CNM-CM8927</strain>
    </source>
</reference>
<evidence type="ECO:0000313" key="10">
    <source>
        <dbReference type="EMBL" id="KAF4202964.1"/>
    </source>
</evidence>
<accession>A0AAN6BMD5</accession>
<evidence type="ECO:0000256" key="1">
    <source>
        <dbReference type="ARBA" id="ARBA00000085"/>
    </source>
</evidence>
<dbReference type="SUPFAM" id="SSF52172">
    <property type="entry name" value="CheY-like"/>
    <property type="match status" value="1"/>
</dbReference>
<feature type="domain" description="Response regulatory" evidence="9">
    <location>
        <begin position="516"/>
        <end position="635"/>
    </location>
</feature>
<reference evidence="10" key="1">
    <citation type="journal article" date="2020" name="bioRxiv">
        <title>Genomic and phenotypic heterogeneity of clinical isolates of the human pathogens Aspergillus fumigatus, Aspergillus lentulus and Aspergillus fumigatiaffinis.</title>
        <authorList>
            <person name="dos Santos R.A.C."/>
            <person name="Steenwyk J.L."/>
            <person name="Rivero-Menendez O."/>
            <person name="Mead M.E."/>
            <person name="Silva L.P."/>
            <person name="Bastos R.W."/>
            <person name="Alastruey-Izquierdo A."/>
            <person name="Goldman G.H."/>
            <person name="Rokas A."/>
        </authorList>
    </citation>
    <scope>NUCLEOTIDE SEQUENCE</scope>
    <source>
        <strain evidence="10">CNM-CM8927</strain>
    </source>
</reference>
<dbReference type="SUPFAM" id="SSF47384">
    <property type="entry name" value="Homodimeric domain of signal transducing histidine kinase"/>
    <property type="match status" value="1"/>
</dbReference>
<dbReference type="PANTHER" id="PTHR43047:SF64">
    <property type="entry name" value="HISTIDINE KINASE CONTAINING CHEY-HOMOLOGOUS RECEIVER DOMAIN AND PAS DOMAIN-RELATED"/>
    <property type="match status" value="1"/>
</dbReference>
<keyword evidence="3 6" id="KW-0597">Phosphoprotein</keyword>
<dbReference type="InterPro" id="IPR004358">
    <property type="entry name" value="Sig_transdc_His_kin-like_C"/>
</dbReference>
<keyword evidence="5" id="KW-0418">Kinase</keyword>
<protein>
    <recommendedName>
        <fullName evidence="2">histidine kinase</fullName>
        <ecNumber evidence="2">2.7.13.3</ecNumber>
    </recommendedName>
</protein>
<dbReference type="Gene3D" id="3.30.450.20">
    <property type="entry name" value="PAS domain"/>
    <property type="match status" value="1"/>
</dbReference>
<evidence type="ECO:0000256" key="3">
    <source>
        <dbReference type="ARBA" id="ARBA00022553"/>
    </source>
</evidence>
<proteinExistence type="predicted"/>
<dbReference type="Gene3D" id="3.40.50.2300">
    <property type="match status" value="1"/>
</dbReference>
<dbReference type="Gene3D" id="1.10.287.130">
    <property type="match status" value="1"/>
</dbReference>
<dbReference type="CDD" id="cd16922">
    <property type="entry name" value="HATPase_EvgS-ArcB-TorS-like"/>
    <property type="match status" value="1"/>
</dbReference>
<dbReference type="InterPro" id="IPR003661">
    <property type="entry name" value="HisK_dim/P_dom"/>
</dbReference>
<dbReference type="Pfam" id="PF00512">
    <property type="entry name" value="HisKA"/>
    <property type="match status" value="1"/>
</dbReference>
<dbReference type="PRINTS" id="PR00344">
    <property type="entry name" value="BCTRLSENSOR"/>
</dbReference>
<organism evidence="10 11">
    <name type="scientific">Aspergillus lentulus</name>
    <dbReference type="NCBI Taxonomy" id="293939"/>
    <lineage>
        <taxon>Eukaryota</taxon>
        <taxon>Fungi</taxon>
        <taxon>Dikarya</taxon>
        <taxon>Ascomycota</taxon>
        <taxon>Pezizomycotina</taxon>
        <taxon>Eurotiomycetes</taxon>
        <taxon>Eurotiomycetidae</taxon>
        <taxon>Eurotiales</taxon>
        <taxon>Aspergillaceae</taxon>
        <taxon>Aspergillus</taxon>
        <taxon>Aspergillus subgen. Fumigati</taxon>
    </lineage>
</organism>
<dbReference type="CDD" id="cd00082">
    <property type="entry name" value="HisKA"/>
    <property type="match status" value="1"/>
</dbReference>
<dbReference type="SMART" id="SM00388">
    <property type="entry name" value="HisKA"/>
    <property type="match status" value="1"/>
</dbReference>
<keyword evidence="4" id="KW-0808">Transferase</keyword>
<dbReference type="InterPro" id="IPR035965">
    <property type="entry name" value="PAS-like_dom_sf"/>
</dbReference>
<evidence type="ECO:0000256" key="7">
    <source>
        <dbReference type="SAM" id="MobiDB-lite"/>
    </source>
</evidence>
<dbReference type="InterPro" id="IPR001789">
    <property type="entry name" value="Sig_transdc_resp-reg_receiver"/>
</dbReference>
<dbReference type="PROSITE" id="PS50110">
    <property type="entry name" value="RESPONSE_REGULATORY"/>
    <property type="match status" value="1"/>
</dbReference>
<dbReference type="SMART" id="SM00448">
    <property type="entry name" value="REC"/>
    <property type="match status" value="1"/>
</dbReference>
<dbReference type="InterPro" id="IPR036097">
    <property type="entry name" value="HisK_dim/P_sf"/>
</dbReference>
<dbReference type="Pfam" id="PF02518">
    <property type="entry name" value="HATPase_c"/>
    <property type="match status" value="1"/>
</dbReference>
<dbReference type="Proteomes" id="UP000649114">
    <property type="component" value="Unassembled WGS sequence"/>
</dbReference>
<gene>
    <name evidence="10" type="ORF">CNMCM8927_009405</name>
</gene>
<dbReference type="InterPro" id="IPR036890">
    <property type="entry name" value="HATPase_C_sf"/>
</dbReference>
<dbReference type="Gene3D" id="3.30.565.10">
    <property type="entry name" value="Histidine kinase-like ATPase, C-terminal domain"/>
    <property type="match status" value="1"/>
</dbReference>